<reference evidence="1 2" key="1">
    <citation type="submission" date="2018-08" db="EMBL/GenBank/DDBJ databases">
        <title>Hydrogenophaga sp. LA-38 isolated from sludge.</title>
        <authorList>
            <person name="Im W.-T."/>
        </authorList>
    </citation>
    <scope>NUCLEOTIDE SEQUENCE [LARGE SCALE GENOMIC DNA]</scope>
    <source>
        <strain evidence="1 2">LA-38</strain>
    </source>
</reference>
<dbReference type="AlphaFoldDB" id="A0A372EJS7"/>
<sequence>MFRFATHDPRRHLVDWLAAMRCAWYPVALDVALNPSQDPGSLLAAQCKVGTETVLLQHDLENRPDHARVVCVLGPLPGPDPLPMLLSLLQGNLLIALRGRGAVLGLEAGADAVCLTDELCLAEGAEAAFRVRLRHLASQAERWRRGLLFPEAWS</sequence>
<dbReference type="Proteomes" id="UP000261931">
    <property type="component" value="Unassembled WGS sequence"/>
</dbReference>
<accession>A0A372EJS7</accession>
<dbReference type="SUPFAM" id="SSF69635">
    <property type="entry name" value="Type III secretory system chaperone-like"/>
    <property type="match status" value="1"/>
</dbReference>
<name>A0A372EJS7_9BURK</name>
<evidence type="ECO:0008006" key="3">
    <source>
        <dbReference type="Google" id="ProtNLM"/>
    </source>
</evidence>
<dbReference type="Gene3D" id="3.30.1460.10">
    <property type="match status" value="1"/>
</dbReference>
<proteinExistence type="predicted"/>
<dbReference type="EMBL" id="QVLS01000005">
    <property type="protein sequence ID" value="RFP79160.1"/>
    <property type="molecule type" value="Genomic_DNA"/>
</dbReference>
<evidence type="ECO:0000313" key="1">
    <source>
        <dbReference type="EMBL" id="RFP79160.1"/>
    </source>
</evidence>
<keyword evidence="2" id="KW-1185">Reference proteome</keyword>
<comment type="caution">
    <text evidence="1">The sequence shown here is derived from an EMBL/GenBank/DDBJ whole genome shotgun (WGS) entry which is preliminary data.</text>
</comment>
<evidence type="ECO:0000313" key="2">
    <source>
        <dbReference type="Proteomes" id="UP000261931"/>
    </source>
</evidence>
<organism evidence="1 2">
    <name type="scientific">Hydrogenophaga borbori</name>
    <dbReference type="NCBI Taxonomy" id="2294117"/>
    <lineage>
        <taxon>Bacteria</taxon>
        <taxon>Pseudomonadati</taxon>
        <taxon>Pseudomonadota</taxon>
        <taxon>Betaproteobacteria</taxon>
        <taxon>Burkholderiales</taxon>
        <taxon>Comamonadaceae</taxon>
        <taxon>Hydrogenophaga</taxon>
    </lineage>
</organism>
<protein>
    <recommendedName>
        <fullName evidence="3">Type III secretion system chaperone</fullName>
    </recommendedName>
</protein>
<gene>
    <name evidence="1" type="ORF">DY262_09230</name>
</gene>